<keyword evidence="3" id="KW-1185">Reference proteome</keyword>
<proteinExistence type="predicted"/>
<feature type="region of interest" description="Disordered" evidence="1">
    <location>
        <begin position="22"/>
        <end position="54"/>
    </location>
</feature>
<dbReference type="Proteomes" id="UP000464295">
    <property type="component" value="Segment"/>
</dbReference>
<evidence type="ECO:0000313" key="2">
    <source>
        <dbReference type="EMBL" id="QHB49740.1"/>
    </source>
</evidence>
<name>A0A6B9LQM6_9CAUD</name>
<sequence>MSDLNEMFSNRAEVARVISEASSMHVQQDDGEGNKLTHNEQIEIAKNIESEANE</sequence>
<dbReference type="EMBL" id="MN395286">
    <property type="protein sequence ID" value="QHB49740.1"/>
    <property type="molecule type" value="Genomic_DNA"/>
</dbReference>
<dbReference type="RefSeq" id="YP_009903347.1">
    <property type="nucleotide sequence ID" value="NC_049845.1"/>
</dbReference>
<accession>A0A6B9LQM6</accession>
<dbReference type="KEGG" id="vg:56135616"/>
<protein>
    <submittedName>
        <fullName evidence="2">Putative bacterial protein</fullName>
    </submittedName>
</protein>
<evidence type="ECO:0000256" key="1">
    <source>
        <dbReference type="SAM" id="MobiDB-lite"/>
    </source>
</evidence>
<evidence type="ECO:0000313" key="3">
    <source>
        <dbReference type="Proteomes" id="UP000464295"/>
    </source>
</evidence>
<dbReference type="GeneID" id="56135616"/>
<feature type="compositionally biased region" description="Basic and acidic residues" evidence="1">
    <location>
        <begin position="32"/>
        <end position="54"/>
    </location>
</feature>
<reference evidence="2 3" key="1">
    <citation type="submission" date="2019-08" db="EMBL/GenBank/DDBJ databases">
        <title>Phage resistance in multidrug-resistant Klebsiella pneumoniae ST258 evolves via diverse mutations that culminate in impaired adsorption.</title>
        <authorList>
            <person name="Hesse S.E."/>
            <person name="Rajaure M."/>
            <person name="Wall E.A."/>
            <person name="Bliskovsky V.V."/>
            <person name="Gottesman S."/>
            <person name="Adhya S."/>
        </authorList>
    </citation>
    <scope>NUCLEOTIDE SEQUENCE [LARGE SCALE GENOMIC DNA]</scope>
</reference>
<organism evidence="2 3">
    <name type="scientific">Klebsiella phage PhiKpNIH-2</name>
    <dbReference type="NCBI Taxonomy" id="2689114"/>
    <lineage>
        <taxon>Viruses</taxon>
        <taxon>Duplodnaviria</taxon>
        <taxon>Heunggongvirae</taxon>
        <taxon>Uroviricota</taxon>
        <taxon>Caudoviricetes</taxon>
        <taxon>Drexlerviridae</taxon>
        <taxon>Webervirus</taxon>
        <taxon>Webervirus KpNIH2</taxon>
    </lineage>
</organism>